<dbReference type="Pfam" id="PF22725">
    <property type="entry name" value="GFO_IDH_MocA_C3"/>
    <property type="match status" value="1"/>
</dbReference>
<comment type="caution">
    <text evidence="6">The sequence shown here is derived from an EMBL/GenBank/DDBJ whole genome shotgun (WGS) entry which is preliminary data.</text>
</comment>
<gene>
    <name evidence="6" type="ORF">FE810_16505</name>
</gene>
<evidence type="ECO:0000313" key="7">
    <source>
        <dbReference type="Proteomes" id="UP000307790"/>
    </source>
</evidence>
<dbReference type="AlphaFoldDB" id="A0A5R9IHX3"/>
<evidence type="ECO:0000313" key="6">
    <source>
        <dbReference type="EMBL" id="TLU59942.1"/>
    </source>
</evidence>
<dbReference type="InterPro" id="IPR055170">
    <property type="entry name" value="GFO_IDH_MocA-like_dom"/>
</dbReference>
<dbReference type="PANTHER" id="PTHR22604:SF105">
    <property type="entry name" value="TRANS-1,2-DIHYDROBENZENE-1,2-DIOL DEHYDROGENASE"/>
    <property type="match status" value="1"/>
</dbReference>
<dbReference type="InterPro" id="IPR000683">
    <property type="entry name" value="Gfo/Idh/MocA-like_OxRdtase_N"/>
</dbReference>
<sequence>MRFCANLLLAFTYLNEARNLKGHKKTLNWGILSSAKIAREKVIPALKKSTLVGNITLASRNPDNARHWASELEIGACSGDYQDLLNDTNIDVIYNPLPNHLHVPMTIAALHAGKHVLCEKPIALTSEQLQQLIAVANQYPDLAVMEAFMYRHHPRWQIVKNLLDTQYFGKVGYIHVTFTYFNRDPNNVRNQSGIGGGALYDIGCYCLAVARLLLNKKPERVIATQWIDADFKIDKMTSGLMDFGDVQASFNCATQLAAGQYIEIQCEQGRIRIDEPFALDAADTDILLFPSGQVPAEKISVGYNDHYLTQIDDYSNALLSHQGAPYGLDDAQTIMALIEAMQQSHATQSWQDIT</sequence>
<feature type="domain" description="GFO/IDH/MocA-like oxidoreductase" evidence="5">
    <location>
        <begin position="157"/>
        <end position="272"/>
    </location>
</feature>
<keyword evidence="2" id="KW-0732">Signal</keyword>
<dbReference type="OrthoDB" id="9774191at2"/>
<dbReference type="InterPro" id="IPR050984">
    <property type="entry name" value="Gfo/Idh/MocA_domain"/>
</dbReference>
<dbReference type="Pfam" id="PF01408">
    <property type="entry name" value="GFO_IDH_MocA"/>
    <property type="match status" value="1"/>
</dbReference>
<evidence type="ECO:0000256" key="2">
    <source>
        <dbReference type="ARBA" id="ARBA00022729"/>
    </source>
</evidence>
<dbReference type="GO" id="GO:0000166">
    <property type="term" value="F:nucleotide binding"/>
    <property type="evidence" value="ECO:0007669"/>
    <property type="project" value="InterPro"/>
</dbReference>
<dbReference type="GO" id="GO:0016491">
    <property type="term" value="F:oxidoreductase activity"/>
    <property type="evidence" value="ECO:0007669"/>
    <property type="project" value="UniProtKB-KW"/>
</dbReference>
<accession>A0A5R9IHX3</accession>
<reference evidence="6 7" key="1">
    <citation type="submission" date="2019-05" db="EMBL/GenBank/DDBJ databases">
        <title>Genome sequences of Thalassotalea litorea 1K03283.</title>
        <authorList>
            <person name="Zhang D."/>
        </authorList>
    </citation>
    <scope>NUCLEOTIDE SEQUENCE [LARGE SCALE GENOMIC DNA]</scope>
    <source>
        <strain evidence="6 7">MCCC 1K03283</strain>
    </source>
</reference>
<dbReference type="PANTHER" id="PTHR22604">
    <property type="entry name" value="OXIDOREDUCTASES"/>
    <property type="match status" value="1"/>
</dbReference>
<feature type="domain" description="Gfo/Idh/MocA-like oxidoreductase N-terminal" evidence="4">
    <location>
        <begin position="35"/>
        <end position="140"/>
    </location>
</feature>
<evidence type="ECO:0000256" key="3">
    <source>
        <dbReference type="ARBA" id="ARBA00023002"/>
    </source>
</evidence>
<dbReference type="Gene3D" id="3.40.50.720">
    <property type="entry name" value="NAD(P)-binding Rossmann-like Domain"/>
    <property type="match status" value="1"/>
</dbReference>
<dbReference type="Proteomes" id="UP000307790">
    <property type="component" value="Unassembled WGS sequence"/>
</dbReference>
<evidence type="ECO:0000259" key="5">
    <source>
        <dbReference type="Pfam" id="PF22725"/>
    </source>
</evidence>
<organism evidence="6 7">
    <name type="scientific">Thalassotalea litorea</name>
    <dbReference type="NCBI Taxonomy" id="2020715"/>
    <lineage>
        <taxon>Bacteria</taxon>
        <taxon>Pseudomonadati</taxon>
        <taxon>Pseudomonadota</taxon>
        <taxon>Gammaproteobacteria</taxon>
        <taxon>Alteromonadales</taxon>
        <taxon>Colwelliaceae</taxon>
        <taxon>Thalassotalea</taxon>
    </lineage>
</organism>
<dbReference type="SUPFAM" id="SSF51735">
    <property type="entry name" value="NAD(P)-binding Rossmann-fold domains"/>
    <property type="match status" value="1"/>
</dbReference>
<evidence type="ECO:0000259" key="4">
    <source>
        <dbReference type="Pfam" id="PF01408"/>
    </source>
</evidence>
<dbReference type="InterPro" id="IPR036291">
    <property type="entry name" value="NAD(P)-bd_dom_sf"/>
</dbReference>
<keyword evidence="7" id="KW-1185">Reference proteome</keyword>
<protein>
    <submittedName>
        <fullName evidence="6">Gfo/Idh/MocA family oxidoreductase</fullName>
    </submittedName>
</protein>
<comment type="similarity">
    <text evidence="1">Belongs to the Gfo/Idh/MocA family.</text>
</comment>
<dbReference type="SUPFAM" id="SSF55347">
    <property type="entry name" value="Glyceraldehyde-3-phosphate dehydrogenase-like, C-terminal domain"/>
    <property type="match status" value="1"/>
</dbReference>
<name>A0A5R9IHX3_9GAMM</name>
<evidence type="ECO:0000256" key="1">
    <source>
        <dbReference type="ARBA" id="ARBA00010928"/>
    </source>
</evidence>
<dbReference type="Gene3D" id="3.30.360.10">
    <property type="entry name" value="Dihydrodipicolinate Reductase, domain 2"/>
    <property type="match status" value="1"/>
</dbReference>
<proteinExistence type="inferred from homology"/>
<keyword evidence="3" id="KW-0560">Oxidoreductase</keyword>
<dbReference type="EMBL" id="VCBC01000023">
    <property type="protein sequence ID" value="TLU59942.1"/>
    <property type="molecule type" value="Genomic_DNA"/>
</dbReference>